<accession>A0AC61QZG4</accession>
<comment type="caution">
    <text evidence="1">The sequence shown here is derived from an EMBL/GenBank/DDBJ whole genome shotgun (WGS) entry which is preliminary data.</text>
</comment>
<gene>
    <name evidence="1" type="ORF">E5357_08160</name>
</gene>
<sequence length="1869" mass="203783">MDGIEYADAISDIVRGLSELQRKMAEVEEEFSGQENSLEALQKKHEILQKVLEKQAEKQEILTRTLREAEQSQAGAGERTEALRQALSEAEEQISHTNQEISQNERYMREAESAADHCATSINRYGEEVQTAGEGTESLTDSLKKAVTENLAPRVSDMAKDLAGSVFEAAKGMEQGANRIQASTDVSGSALKQYQEIMGEVYQNNYGDSFHDVAEAISQVVYHMGELDGSAMQSVTENAFALKDTFEMEVNDTLAGASALMAEMGVSSEKAFGLIASGAQNGLNRSGDMLDKIEEYSPLWGKAGFSAEEMFTILDNGLNAGASDLDTVNDFVKEFINALSDGRVEKSLSGFSQETQNLFGQMKAGEATAAEVFQGVIHDLSSAENRQKALTAAGNIWSDLEEGNAGKVITSLGNLSDSYSGVKGKMNELKEIRYDDLDSQISQVSRTLQVQLGEQMQKILPVMSGGLEFLSDNLVAVEASAAGVATAILAFKALKFAESIEGATLAMKALNLVTSANPIGIIATVAGIAAAGLTAFAFSAGEAETESQKAYNEMKNLSKEAENLKKNVQESRAAMDEETRSTVSQYLAYETMSDRLYELNDQLRAGTLETKEASAVKAEMKYLVNELNSSIPELNLRMDEQTGILKNNKAATDECIASMKQRALVSVMEERMTELYRQQGEALMQQGEATAKRNAAQQAAEDIMERAQNALNAYTELMGEYDKRTNDTTMTAEDWGRVQEEIAKKYGVTVDEMVNGCNAMGDATVKATEYNSVIAKSEKVIEDATTAQEEAQNMMGEFSAGMIEAMKLMGMSDEEIKKQAELWGISTDTLQENNEAVQGNTDIIQENTDAAEANASAVEVSTEAQKKALQSLKEKYEEIRTSIEQSMEQKISLFDDFDGGETVGLNTIEENLNSQLEGLTDWRDNMAQLAGQIGENMSAELYNHLVELGPDAANIVQEMVNSLDPETGDGGEKLREIAESYAAVLDIKEQTAENMADVSFIIQSALGEISESSPFDFENLLESLDEAKETVTEKGGAISEGLEESFTETVETLRQCGAQIPEGLAESLANGEITIEDAIGKMRGSIEAQFTYLSSLAQKAGIPIPEGIREGIVQGGEAAVQAMNELLGLLAGTQEEGREEVRESAQKSGEAAAEGTAQGTANASGRVSQEAANTARNAVEAINVYKDSFQNSGYNMMSGFANGLNAGSGLVYEKIREIMQAAVDTANRFNKTNSPSKRWRDEVAKPVTEGLAVGLNQGKKDVTKASADMARDTLDTAKTELDINKISEQFEKKTVKKLKSGMAFGVKKTKKNNDGKKLAQEVAEKAEKFIEEEAANYAEANLVWEKLLKKAQKSKIKGYQKNLKKLIQEQQKEAKKKQKEEKEEQEKENRKYGASGDALEEYKKIRNVSAKAEVEYWDIVRKQYKAGTEERLKADKKYLDALEAYNEKRKDLEENYKEKCEKTQDELKKKVDELEEAYESAFDKRKSTIESAFGLFDEFKSEADAPEILLANMQSQVAGYALWVDQLEKLEEKKILNDSFIEKLREMGPAAAATILSLGMMTEEQLRQANEAYEQKEKLAETQALKDTEAFRIEIEGKIAEAEKAAKEKLEEYKDTYDEAMEDLSAAIEEPLKNLANQASTIGEQTAMNLISGLRDKKIQEELADTGAVLKEIFVKEVGGLASAGEQIGKDMLAGILEGLDSHLSIQAGASGLVNKLVEEVKISAGIHSPSKRFRDVIGVQIPAGIAEGIQENAQTASTAGTEMIETMLEQSREKLSQQQMVLSGEMETINGGAGIAALNGLASENVNGQTNVTVDNSGVADVVGNLAGSLASIREDIRRMKVVLDTGAVVGEISEAVGSELTMQVRRW</sequence>
<organism evidence="1 2">
    <name type="scientific">Hominisplanchenecus murintestinalis</name>
    <dbReference type="NCBI Taxonomy" id="2941517"/>
    <lineage>
        <taxon>Bacteria</taxon>
        <taxon>Bacillati</taxon>
        <taxon>Bacillota</taxon>
        <taxon>Clostridia</taxon>
        <taxon>Lachnospirales</taxon>
        <taxon>Lachnospiraceae</taxon>
        <taxon>Hominisplanchenecus</taxon>
    </lineage>
</organism>
<evidence type="ECO:0000313" key="1">
    <source>
        <dbReference type="EMBL" id="TGX98634.1"/>
    </source>
</evidence>
<dbReference type="Proteomes" id="UP000307720">
    <property type="component" value="Unassembled WGS sequence"/>
</dbReference>
<proteinExistence type="predicted"/>
<evidence type="ECO:0000313" key="2">
    <source>
        <dbReference type="Proteomes" id="UP000307720"/>
    </source>
</evidence>
<keyword evidence="2" id="KW-1185">Reference proteome</keyword>
<dbReference type="EMBL" id="SRZB01000015">
    <property type="protein sequence ID" value="TGX98634.1"/>
    <property type="molecule type" value="Genomic_DNA"/>
</dbReference>
<reference evidence="1" key="1">
    <citation type="submission" date="2019-04" db="EMBL/GenBank/DDBJ databases">
        <title>Microbes associate with the intestines of laboratory mice.</title>
        <authorList>
            <person name="Navarre W."/>
            <person name="Wong E."/>
            <person name="Huang K."/>
            <person name="Tropini C."/>
            <person name="Ng K."/>
            <person name="Yu B."/>
        </authorList>
    </citation>
    <scope>NUCLEOTIDE SEQUENCE</scope>
    <source>
        <strain evidence="1">NM72_1-8</strain>
    </source>
</reference>
<protein>
    <submittedName>
        <fullName evidence="1">Uncharacterized protein</fullName>
    </submittedName>
</protein>
<name>A0AC61QZG4_9FIRM</name>